<reference evidence="3" key="2">
    <citation type="submission" date="2015-06" db="UniProtKB">
        <authorList>
            <consortium name="EnsemblProtists"/>
        </authorList>
    </citation>
    <scope>IDENTIFICATION</scope>
    <source>
        <strain evidence="3">Emoy2</strain>
    </source>
</reference>
<keyword evidence="4" id="KW-1185">Reference proteome</keyword>
<protein>
    <recommendedName>
        <fullName evidence="5">RxLR effector candidate protein</fullName>
    </recommendedName>
</protein>
<dbReference type="Proteomes" id="UP000011713">
    <property type="component" value="Unassembled WGS sequence"/>
</dbReference>
<dbReference type="InParanoid" id="M4B396"/>
<dbReference type="EMBL" id="JH598179">
    <property type="status" value="NOT_ANNOTATED_CDS"/>
    <property type="molecule type" value="Genomic_DNA"/>
</dbReference>
<dbReference type="EnsemblProtists" id="HpaT800744">
    <property type="protein sequence ID" value="HpaP800744"/>
    <property type="gene ID" value="HpaG800744"/>
</dbReference>
<evidence type="ECO:0000256" key="2">
    <source>
        <dbReference type="SAM" id="SignalP"/>
    </source>
</evidence>
<organism evidence="3 4">
    <name type="scientific">Hyaloperonospora arabidopsidis (strain Emoy2)</name>
    <name type="common">Downy mildew agent</name>
    <name type="synonym">Peronospora arabidopsidis</name>
    <dbReference type="NCBI Taxonomy" id="559515"/>
    <lineage>
        <taxon>Eukaryota</taxon>
        <taxon>Sar</taxon>
        <taxon>Stramenopiles</taxon>
        <taxon>Oomycota</taxon>
        <taxon>Peronosporomycetes</taxon>
        <taxon>Peronosporales</taxon>
        <taxon>Peronosporaceae</taxon>
        <taxon>Hyaloperonospora</taxon>
    </lineage>
</organism>
<keyword evidence="2" id="KW-0732">Signal</keyword>
<feature type="compositionally biased region" description="Basic and acidic residues" evidence="1">
    <location>
        <begin position="127"/>
        <end position="137"/>
    </location>
</feature>
<feature type="chain" id="PRO_5004048447" description="RxLR effector candidate protein" evidence="2">
    <location>
        <begin position="25"/>
        <end position="259"/>
    </location>
</feature>
<proteinExistence type="predicted"/>
<dbReference type="VEuPathDB" id="FungiDB:HpaG800744"/>
<evidence type="ECO:0000313" key="3">
    <source>
        <dbReference type="EnsemblProtists" id="HpaP800744"/>
    </source>
</evidence>
<reference evidence="4" key="1">
    <citation type="journal article" date="2010" name="Science">
        <title>Signatures of adaptation to obligate biotrophy in the Hyaloperonospora arabidopsidis genome.</title>
        <authorList>
            <person name="Baxter L."/>
            <person name="Tripathy S."/>
            <person name="Ishaque N."/>
            <person name="Boot N."/>
            <person name="Cabral A."/>
            <person name="Kemen E."/>
            <person name="Thines M."/>
            <person name="Ah-Fong A."/>
            <person name="Anderson R."/>
            <person name="Badejoko W."/>
            <person name="Bittner-Eddy P."/>
            <person name="Boore J.L."/>
            <person name="Chibucos M.C."/>
            <person name="Coates M."/>
            <person name="Dehal P."/>
            <person name="Delehaunty K."/>
            <person name="Dong S."/>
            <person name="Downton P."/>
            <person name="Dumas B."/>
            <person name="Fabro G."/>
            <person name="Fronick C."/>
            <person name="Fuerstenberg S.I."/>
            <person name="Fulton L."/>
            <person name="Gaulin E."/>
            <person name="Govers F."/>
            <person name="Hughes L."/>
            <person name="Humphray S."/>
            <person name="Jiang R.H."/>
            <person name="Judelson H."/>
            <person name="Kamoun S."/>
            <person name="Kyung K."/>
            <person name="Meijer H."/>
            <person name="Minx P."/>
            <person name="Morris P."/>
            <person name="Nelson J."/>
            <person name="Phuntumart V."/>
            <person name="Qutob D."/>
            <person name="Rehmany A."/>
            <person name="Rougon-Cardoso A."/>
            <person name="Ryden P."/>
            <person name="Torto-Alalibo T."/>
            <person name="Studholme D."/>
            <person name="Wang Y."/>
            <person name="Win J."/>
            <person name="Wood J."/>
            <person name="Clifton S.W."/>
            <person name="Rogers J."/>
            <person name="Van den Ackerveken G."/>
            <person name="Jones J.D."/>
            <person name="McDowell J.M."/>
            <person name="Beynon J."/>
            <person name="Tyler B.M."/>
        </authorList>
    </citation>
    <scope>NUCLEOTIDE SEQUENCE [LARGE SCALE GENOMIC DNA]</scope>
    <source>
        <strain evidence="4">Emoy2</strain>
    </source>
</reference>
<sequence length="259" mass="29194">MGLIDLIALYLGALLFFAIDLAAALDVPLETSPSSIEQKTAGSLTINAMEKNRGSPLHTWFPVWLAKLFDGTWLKRLLAWLKSGIPVDEAVVGLEVKAFKEKSKEDEATLDNRTPFDEAAVEPKTGVSKEKSKEHQAKSNVRTVDEPVLEIDNLQEKSKGMAFIDNTGRGLEEFKNDIKDEFSFRKDFSKLALRKKLTKGAEEDPDSHAINFLGSNEFRAMYERWYFTKLQKRDNAIFRLMGGYNSTKTKQVAELLSRA</sequence>
<dbReference type="AlphaFoldDB" id="M4B396"/>
<evidence type="ECO:0000313" key="4">
    <source>
        <dbReference type="Proteomes" id="UP000011713"/>
    </source>
</evidence>
<dbReference type="HOGENOM" id="CLU_1075413_0_0_1"/>
<evidence type="ECO:0000256" key="1">
    <source>
        <dbReference type="SAM" id="MobiDB-lite"/>
    </source>
</evidence>
<accession>M4B396</accession>
<evidence type="ECO:0008006" key="5">
    <source>
        <dbReference type="Google" id="ProtNLM"/>
    </source>
</evidence>
<name>M4B396_HYAAE</name>
<feature type="signal peptide" evidence="2">
    <location>
        <begin position="1"/>
        <end position="24"/>
    </location>
</feature>
<feature type="region of interest" description="Disordered" evidence="1">
    <location>
        <begin position="107"/>
        <end position="142"/>
    </location>
</feature>